<dbReference type="Gene3D" id="3.10.450.50">
    <property type="match status" value="1"/>
</dbReference>
<dbReference type="InterPro" id="IPR032710">
    <property type="entry name" value="NTF2-like_dom_sf"/>
</dbReference>
<evidence type="ECO:0000313" key="3">
    <source>
        <dbReference type="Proteomes" id="UP000217257"/>
    </source>
</evidence>
<dbReference type="KEGG" id="cfus:CYFUS_007081"/>
<dbReference type="AlphaFoldDB" id="A0A250JCH0"/>
<reference evidence="2 3" key="1">
    <citation type="submission" date="2017-06" db="EMBL/GenBank/DDBJ databases">
        <title>Sequencing and comparative analysis of myxobacterial genomes.</title>
        <authorList>
            <person name="Rupp O."/>
            <person name="Goesmann A."/>
            <person name="Sogaard-Andersen L."/>
        </authorList>
    </citation>
    <scope>NUCLEOTIDE SEQUENCE [LARGE SCALE GENOMIC DNA]</scope>
    <source>
        <strain evidence="2 3">DSM 52655</strain>
    </source>
</reference>
<feature type="domain" description="SnoaL-like" evidence="1">
    <location>
        <begin position="14"/>
        <end position="100"/>
    </location>
</feature>
<sequence length="123" mass="14240">MNNKELVLAAMTGLFIKRDLTVLEKYWDPGYIQHNPRMPNGTDFFRKMIPSLKADFRYEPGLVLEDGEFVMIHGRYVGWGDKTMIVVDIFKVVNGRFVEHWDVIQEEVAAEKTISGNSMFPIK</sequence>
<dbReference type="SUPFAM" id="SSF54427">
    <property type="entry name" value="NTF2-like"/>
    <property type="match status" value="1"/>
</dbReference>
<accession>A0A250JCH0</accession>
<gene>
    <name evidence="2" type="ORF">CYFUS_007081</name>
</gene>
<dbReference type="EMBL" id="CP022098">
    <property type="protein sequence ID" value="ATB41614.1"/>
    <property type="molecule type" value="Genomic_DNA"/>
</dbReference>
<dbReference type="RefSeq" id="WP_095989305.1">
    <property type="nucleotide sequence ID" value="NZ_CP022098.1"/>
</dbReference>
<dbReference type="Pfam" id="PF12680">
    <property type="entry name" value="SnoaL_2"/>
    <property type="match status" value="1"/>
</dbReference>
<dbReference type="Proteomes" id="UP000217257">
    <property type="component" value="Chromosome"/>
</dbReference>
<evidence type="ECO:0000259" key="1">
    <source>
        <dbReference type="Pfam" id="PF12680"/>
    </source>
</evidence>
<name>A0A250JCH0_9BACT</name>
<protein>
    <submittedName>
        <fullName evidence="2">Integron gene cassette protein</fullName>
    </submittedName>
</protein>
<dbReference type="InterPro" id="IPR037401">
    <property type="entry name" value="SnoaL-like"/>
</dbReference>
<organism evidence="2 3">
    <name type="scientific">Cystobacter fuscus</name>
    <dbReference type="NCBI Taxonomy" id="43"/>
    <lineage>
        <taxon>Bacteria</taxon>
        <taxon>Pseudomonadati</taxon>
        <taxon>Myxococcota</taxon>
        <taxon>Myxococcia</taxon>
        <taxon>Myxococcales</taxon>
        <taxon>Cystobacterineae</taxon>
        <taxon>Archangiaceae</taxon>
        <taxon>Cystobacter</taxon>
    </lineage>
</organism>
<proteinExistence type="predicted"/>
<evidence type="ECO:0000313" key="2">
    <source>
        <dbReference type="EMBL" id="ATB41614.1"/>
    </source>
</evidence>